<keyword evidence="4 6" id="KW-1133">Transmembrane helix</keyword>
<evidence type="ECO:0000256" key="1">
    <source>
        <dbReference type="ARBA" id="ARBA00004651"/>
    </source>
</evidence>
<reference evidence="9" key="1">
    <citation type="submission" date="2019-08" db="EMBL/GenBank/DDBJ databases">
        <title>Limnoglobus roseus gen. nov., sp. nov., a novel freshwater planctomycete with a giant genome from the family Gemmataceae.</title>
        <authorList>
            <person name="Kulichevskaya I.S."/>
            <person name="Naumoff D.G."/>
            <person name="Miroshnikov K."/>
            <person name="Ivanova A."/>
            <person name="Philippov D.A."/>
            <person name="Hakobyan A."/>
            <person name="Rijpstra I.C."/>
            <person name="Sinninghe Damste J.S."/>
            <person name="Liesack W."/>
            <person name="Dedysh S.N."/>
        </authorList>
    </citation>
    <scope>NUCLEOTIDE SEQUENCE [LARGE SCALE GENOMIC DNA]</scope>
    <source>
        <strain evidence="9">PX52</strain>
    </source>
</reference>
<keyword evidence="2" id="KW-1003">Cell membrane</keyword>
<name>A0A5C1A3A3_9BACT</name>
<dbReference type="PANTHER" id="PTHR30294:SF29">
    <property type="entry name" value="MULTIDRUG ABC TRANSPORTER PERMEASE YBHS-RELATED"/>
    <property type="match status" value="1"/>
</dbReference>
<dbReference type="GO" id="GO:0005886">
    <property type="term" value="C:plasma membrane"/>
    <property type="evidence" value="ECO:0007669"/>
    <property type="project" value="UniProtKB-SubCell"/>
</dbReference>
<keyword evidence="3 6" id="KW-0812">Transmembrane</keyword>
<evidence type="ECO:0000256" key="2">
    <source>
        <dbReference type="ARBA" id="ARBA00022475"/>
    </source>
</evidence>
<dbReference type="RefSeq" id="WP_149108542.1">
    <property type="nucleotide sequence ID" value="NZ_CP042425.1"/>
</dbReference>
<sequence length="254" mass="28772">MRPTLALIKREFTAYFFSPIGFVTLAVFLLVTGRLFGVTMNLLTEPGPRGTEFPMQSLLGDEKFWLVFLFIPPLLTMRLLAEERGSGTLESLMTAPIRDWQVVAGKYIACLMFYVVLWLPTLAYLPVLLDMDPQTWQPRIDCWPVLTSYLGAFLAGAMFLAIGLFVSSLVKSQLVAAMIAMLLSLVFVVAAFWRPDYDTGSLTTKLVTFISVPEHFRRDFTRGILDTRHIVLYATITLLCLFLTVRSLEARRLR</sequence>
<feature type="domain" description="ABC-2 type transporter transmembrane" evidence="7">
    <location>
        <begin position="65"/>
        <end position="190"/>
    </location>
</feature>
<feature type="transmembrane region" description="Helical" evidence="6">
    <location>
        <begin position="145"/>
        <end position="167"/>
    </location>
</feature>
<protein>
    <submittedName>
        <fullName evidence="8">ABC-2 type transporter</fullName>
    </submittedName>
</protein>
<dbReference type="KEGG" id="lrs:PX52LOC_00439"/>
<evidence type="ECO:0000256" key="5">
    <source>
        <dbReference type="ARBA" id="ARBA00023136"/>
    </source>
</evidence>
<evidence type="ECO:0000313" key="8">
    <source>
        <dbReference type="EMBL" id="QEL13581.1"/>
    </source>
</evidence>
<evidence type="ECO:0000259" key="7">
    <source>
        <dbReference type="Pfam" id="PF12698"/>
    </source>
</evidence>
<feature type="transmembrane region" description="Helical" evidence="6">
    <location>
        <begin position="64"/>
        <end position="81"/>
    </location>
</feature>
<feature type="transmembrane region" description="Helical" evidence="6">
    <location>
        <begin position="102"/>
        <end position="125"/>
    </location>
</feature>
<dbReference type="Pfam" id="PF12698">
    <property type="entry name" value="ABC2_membrane_3"/>
    <property type="match status" value="1"/>
</dbReference>
<feature type="transmembrane region" description="Helical" evidence="6">
    <location>
        <begin position="230"/>
        <end position="248"/>
    </location>
</feature>
<evidence type="ECO:0000256" key="6">
    <source>
        <dbReference type="SAM" id="Phobius"/>
    </source>
</evidence>
<dbReference type="OrthoDB" id="9794512at2"/>
<dbReference type="PANTHER" id="PTHR30294">
    <property type="entry name" value="MEMBRANE COMPONENT OF ABC TRANSPORTER YHHJ-RELATED"/>
    <property type="match status" value="1"/>
</dbReference>
<proteinExistence type="predicted"/>
<gene>
    <name evidence="8" type="ORF">PX52LOC_00439</name>
</gene>
<dbReference type="InterPro" id="IPR051449">
    <property type="entry name" value="ABC-2_transporter_component"/>
</dbReference>
<feature type="transmembrane region" description="Helical" evidence="6">
    <location>
        <begin position="12"/>
        <end position="36"/>
    </location>
</feature>
<dbReference type="InterPro" id="IPR013525">
    <property type="entry name" value="ABC2_TM"/>
</dbReference>
<keyword evidence="5 6" id="KW-0472">Membrane</keyword>
<comment type="subcellular location">
    <subcellularLocation>
        <location evidence="1">Cell membrane</location>
        <topology evidence="1">Multi-pass membrane protein</topology>
    </subcellularLocation>
</comment>
<accession>A0A5C1A3A3</accession>
<evidence type="ECO:0000256" key="3">
    <source>
        <dbReference type="ARBA" id="ARBA00022692"/>
    </source>
</evidence>
<evidence type="ECO:0000256" key="4">
    <source>
        <dbReference type="ARBA" id="ARBA00022989"/>
    </source>
</evidence>
<evidence type="ECO:0000313" key="9">
    <source>
        <dbReference type="Proteomes" id="UP000324974"/>
    </source>
</evidence>
<dbReference type="EMBL" id="CP042425">
    <property type="protein sequence ID" value="QEL13581.1"/>
    <property type="molecule type" value="Genomic_DNA"/>
</dbReference>
<dbReference type="GO" id="GO:0140359">
    <property type="term" value="F:ABC-type transporter activity"/>
    <property type="evidence" value="ECO:0007669"/>
    <property type="project" value="InterPro"/>
</dbReference>
<dbReference type="AlphaFoldDB" id="A0A5C1A3A3"/>
<organism evidence="8 9">
    <name type="scientific">Limnoglobus roseus</name>
    <dbReference type="NCBI Taxonomy" id="2598579"/>
    <lineage>
        <taxon>Bacteria</taxon>
        <taxon>Pseudomonadati</taxon>
        <taxon>Planctomycetota</taxon>
        <taxon>Planctomycetia</taxon>
        <taxon>Gemmatales</taxon>
        <taxon>Gemmataceae</taxon>
        <taxon>Limnoglobus</taxon>
    </lineage>
</organism>
<dbReference type="Proteomes" id="UP000324974">
    <property type="component" value="Chromosome"/>
</dbReference>
<feature type="transmembrane region" description="Helical" evidence="6">
    <location>
        <begin position="174"/>
        <end position="193"/>
    </location>
</feature>
<keyword evidence="9" id="KW-1185">Reference proteome</keyword>